<dbReference type="Proteomes" id="UP000663868">
    <property type="component" value="Unassembled WGS sequence"/>
</dbReference>
<evidence type="ECO:0000256" key="7">
    <source>
        <dbReference type="ARBA" id="ARBA00023034"/>
    </source>
</evidence>
<name>A0A820RCJ2_9BILA</name>
<dbReference type="Pfam" id="PF05679">
    <property type="entry name" value="CHGN"/>
    <property type="match status" value="1"/>
</dbReference>
<comment type="caution">
    <text evidence="10">The sequence shown here is derived from an EMBL/GenBank/DDBJ whole genome shotgun (WGS) entry which is preliminary data.</text>
</comment>
<keyword evidence="5 9" id="KW-0735">Signal-anchor</keyword>
<comment type="similarity">
    <text evidence="2 9">Belongs to the chondroitin N-acetylgalactosaminyltransferase family.</text>
</comment>
<gene>
    <name evidence="10" type="ORF">KXQ929_LOCUS53262</name>
</gene>
<evidence type="ECO:0000256" key="1">
    <source>
        <dbReference type="ARBA" id="ARBA00004447"/>
    </source>
</evidence>
<dbReference type="GO" id="GO:0047238">
    <property type="term" value="F:glucuronosyl-N-acetylgalactosaminyl-proteoglycan 4-beta-N-acetylgalactosaminyltransferase activity"/>
    <property type="evidence" value="ECO:0007669"/>
    <property type="project" value="TreeGrafter"/>
</dbReference>
<dbReference type="AlphaFoldDB" id="A0A820RCJ2"/>
<evidence type="ECO:0000256" key="9">
    <source>
        <dbReference type="RuleBase" id="RU364016"/>
    </source>
</evidence>
<keyword evidence="3 9" id="KW-0808">Transferase</keyword>
<dbReference type="GO" id="GO:0032580">
    <property type="term" value="C:Golgi cisterna membrane"/>
    <property type="evidence" value="ECO:0007669"/>
    <property type="project" value="UniProtKB-SubCell"/>
</dbReference>
<keyword evidence="6" id="KW-1133">Transmembrane helix</keyword>
<evidence type="ECO:0000313" key="11">
    <source>
        <dbReference type="Proteomes" id="UP000663868"/>
    </source>
</evidence>
<dbReference type="InterPro" id="IPR051227">
    <property type="entry name" value="CS_glycosyltransferase"/>
</dbReference>
<keyword evidence="8" id="KW-0472">Membrane</keyword>
<keyword evidence="4" id="KW-0812">Transmembrane</keyword>
<keyword evidence="7 9" id="KW-0333">Golgi apparatus</keyword>
<sequence>MTDNSTIELHKSHGWFNSYAFDHIGLYMTDYLKLKQTILSHNISLSSMSFYDLFIQLTDIHILRAPDQSLRVHYHPIKCDSIKQLNNIEYNRCLMQKEKRISIT</sequence>
<proteinExistence type="inferred from homology"/>
<dbReference type="PANTHER" id="PTHR12369">
    <property type="entry name" value="CHONDROITIN SYNTHASE"/>
    <property type="match status" value="1"/>
</dbReference>
<evidence type="ECO:0000256" key="2">
    <source>
        <dbReference type="ARBA" id="ARBA00009239"/>
    </source>
</evidence>
<organism evidence="10 11">
    <name type="scientific">Adineta steineri</name>
    <dbReference type="NCBI Taxonomy" id="433720"/>
    <lineage>
        <taxon>Eukaryota</taxon>
        <taxon>Metazoa</taxon>
        <taxon>Spiralia</taxon>
        <taxon>Gnathifera</taxon>
        <taxon>Rotifera</taxon>
        <taxon>Eurotatoria</taxon>
        <taxon>Bdelloidea</taxon>
        <taxon>Adinetida</taxon>
        <taxon>Adinetidae</taxon>
        <taxon>Adineta</taxon>
    </lineage>
</organism>
<dbReference type="EMBL" id="CAJOBB010029739">
    <property type="protein sequence ID" value="CAF4439005.1"/>
    <property type="molecule type" value="Genomic_DNA"/>
</dbReference>
<dbReference type="PANTHER" id="PTHR12369:SF13">
    <property type="entry name" value="HEXOSYLTRANSFERASE"/>
    <property type="match status" value="1"/>
</dbReference>
<reference evidence="10" key="1">
    <citation type="submission" date="2021-02" db="EMBL/GenBank/DDBJ databases">
        <authorList>
            <person name="Nowell W R."/>
        </authorList>
    </citation>
    <scope>NUCLEOTIDE SEQUENCE</scope>
</reference>
<evidence type="ECO:0000256" key="6">
    <source>
        <dbReference type="ARBA" id="ARBA00022989"/>
    </source>
</evidence>
<evidence type="ECO:0000256" key="8">
    <source>
        <dbReference type="ARBA" id="ARBA00023136"/>
    </source>
</evidence>
<evidence type="ECO:0000256" key="3">
    <source>
        <dbReference type="ARBA" id="ARBA00022679"/>
    </source>
</evidence>
<protein>
    <recommendedName>
        <fullName evidence="9">Hexosyltransferase</fullName>
        <ecNumber evidence="9">2.4.1.-</ecNumber>
    </recommendedName>
</protein>
<dbReference type="InterPro" id="IPR008428">
    <property type="entry name" value="Chond_GalNAc"/>
</dbReference>
<evidence type="ECO:0000256" key="5">
    <source>
        <dbReference type="ARBA" id="ARBA00022968"/>
    </source>
</evidence>
<comment type="subcellular location">
    <subcellularLocation>
        <location evidence="1 9">Golgi apparatus</location>
        <location evidence="1 9">Golgi stack membrane</location>
        <topology evidence="1 9">Single-pass type II membrane protein</topology>
    </subcellularLocation>
</comment>
<evidence type="ECO:0000256" key="4">
    <source>
        <dbReference type="ARBA" id="ARBA00022692"/>
    </source>
</evidence>
<dbReference type="EC" id="2.4.1.-" evidence="9"/>
<accession>A0A820RCJ2</accession>
<evidence type="ECO:0000313" key="10">
    <source>
        <dbReference type="EMBL" id="CAF4439005.1"/>
    </source>
</evidence>